<dbReference type="PANTHER" id="PTHR37196">
    <property type="entry name" value="TRANSMEMBRANE PROTEIN"/>
    <property type="match status" value="1"/>
</dbReference>
<sequence length="114" mass="12564">MRCILFHPALLPLHTQLNQRQQLLGTHSTKLAAPHRQQHLLSLRAKAMQNAVTFLGVGPSAKSGGDISVLLQTGGVLLLVYLFSNFVVPVLVSKIFGFDKVGEEDEDDNDLFNR</sequence>
<gene>
    <name evidence="2" type="ORF">C1H46_030082</name>
</gene>
<proteinExistence type="predicted"/>
<comment type="caution">
    <text evidence="2">The sequence shown here is derived from an EMBL/GenBank/DDBJ whole genome shotgun (WGS) entry which is preliminary data.</text>
</comment>
<protein>
    <submittedName>
        <fullName evidence="2">Uncharacterized protein</fullName>
    </submittedName>
</protein>
<keyword evidence="1" id="KW-1133">Transmembrane helix</keyword>
<keyword evidence="1" id="KW-0472">Membrane</keyword>
<feature type="transmembrane region" description="Helical" evidence="1">
    <location>
        <begin position="69"/>
        <end position="92"/>
    </location>
</feature>
<dbReference type="EMBL" id="VIEB01000640">
    <property type="protein sequence ID" value="TQD84373.1"/>
    <property type="molecule type" value="Genomic_DNA"/>
</dbReference>
<dbReference type="Proteomes" id="UP000315295">
    <property type="component" value="Unassembled WGS sequence"/>
</dbReference>
<keyword evidence="3" id="KW-1185">Reference proteome</keyword>
<dbReference type="AlphaFoldDB" id="A0A540LD21"/>
<evidence type="ECO:0000256" key="1">
    <source>
        <dbReference type="SAM" id="Phobius"/>
    </source>
</evidence>
<dbReference type="PANTHER" id="PTHR37196:SF2">
    <property type="entry name" value="TRANSMEMBRANE PROTEIN"/>
    <property type="match status" value="1"/>
</dbReference>
<reference evidence="2 3" key="1">
    <citation type="journal article" date="2019" name="G3 (Bethesda)">
        <title>Sequencing of a Wild Apple (Malus baccata) Genome Unravels the Differences Between Cultivated and Wild Apple Species Regarding Disease Resistance and Cold Tolerance.</title>
        <authorList>
            <person name="Chen X."/>
        </authorList>
    </citation>
    <scope>NUCLEOTIDE SEQUENCE [LARGE SCALE GENOMIC DNA]</scope>
    <source>
        <strain evidence="3">cv. Shandingzi</strain>
        <tissue evidence="2">Leaves</tissue>
    </source>
</reference>
<dbReference type="STRING" id="106549.A0A540LD21"/>
<evidence type="ECO:0000313" key="3">
    <source>
        <dbReference type="Proteomes" id="UP000315295"/>
    </source>
</evidence>
<accession>A0A540LD21</accession>
<keyword evidence="1" id="KW-0812">Transmembrane</keyword>
<evidence type="ECO:0000313" key="2">
    <source>
        <dbReference type="EMBL" id="TQD84373.1"/>
    </source>
</evidence>
<name>A0A540LD21_MALBA</name>
<organism evidence="2 3">
    <name type="scientific">Malus baccata</name>
    <name type="common">Siberian crab apple</name>
    <name type="synonym">Pyrus baccata</name>
    <dbReference type="NCBI Taxonomy" id="106549"/>
    <lineage>
        <taxon>Eukaryota</taxon>
        <taxon>Viridiplantae</taxon>
        <taxon>Streptophyta</taxon>
        <taxon>Embryophyta</taxon>
        <taxon>Tracheophyta</taxon>
        <taxon>Spermatophyta</taxon>
        <taxon>Magnoliopsida</taxon>
        <taxon>eudicotyledons</taxon>
        <taxon>Gunneridae</taxon>
        <taxon>Pentapetalae</taxon>
        <taxon>rosids</taxon>
        <taxon>fabids</taxon>
        <taxon>Rosales</taxon>
        <taxon>Rosaceae</taxon>
        <taxon>Amygdaloideae</taxon>
        <taxon>Maleae</taxon>
        <taxon>Malus</taxon>
    </lineage>
</organism>